<feature type="non-terminal residue" evidence="1">
    <location>
        <position position="1"/>
    </location>
</feature>
<dbReference type="Gene3D" id="2.60.120.760">
    <property type="match status" value="1"/>
</dbReference>
<organism evidence="1">
    <name type="scientific">marine sediment metagenome</name>
    <dbReference type="NCBI Taxonomy" id="412755"/>
    <lineage>
        <taxon>unclassified sequences</taxon>
        <taxon>metagenomes</taxon>
        <taxon>ecological metagenomes</taxon>
    </lineage>
</organism>
<proteinExistence type="predicted"/>
<accession>X1LXS9</accession>
<name>X1LXS9_9ZZZZ</name>
<gene>
    <name evidence="1" type="ORF">S06H3_19586</name>
</gene>
<comment type="caution">
    <text evidence="1">The sequence shown here is derived from an EMBL/GenBank/DDBJ whole genome shotgun (WGS) entry which is preliminary data.</text>
</comment>
<evidence type="ECO:0000313" key="1">
    <source>
        <dbReference type="EMBL" id="GAI07240.1"/>
    </source>
</evidence>
<protein>
    <submittedName>
        <fullName evidence="1">Uncharacterized protein</fullName>
    </submittedName>
</protein>
<dbReference type="EMBL" id="BARV01010042">
    <property type="protein sequence ID" value="GAI07240.1"/>
    <property type="molecule type" value="Genomic_DNA"/>
</dbReference>
<dbReference type="AlphaFoldDB" id="X1LXS9"/>
<reference evidence="1" key="1">
    <citation type="journal article" date="2014" name="Front. Microbiol.">
        <title>High frequency of phylogenetically diverse reductive dehalogenase-homologous genes in deep subseafloor sedimentary metagenomes.</title>
        <authorList>
            <person name="Kawai M."/>
            <person name="Futagami T."/>
            <person name="Toyoda A."/>
            <person name="Takaki Y."/>
            <person name="Nishi S."/>
            <person name="Hori S."/>
            <person name="Arai W."/>
            <person name="Tsubouchi T."/>
            <person name="Morono Y."/>
            <person name="Uchiyama I."/>
            <person name="Ito T."/>
            <person name="Fujiyama A."/>
            <person name="Inagaki F."/>
            <person name="Takami H."/>
        </authorList>
    </citation>
    <scope>NUCLEOTIDE SEQUENCE</scope>
    <source>
        <strain evidence="1">Expedition CK06-06</strain>
    </source>
</reference>
<sequence length="127" mass="13924">KIVGGVDYKYVSADNSISTTSTTYTDMANMSITVTLPKCIALLLSVTWLDTATGGASECRVAFYIDTVYKGYFTGAESGKKIVVANMHVESLAAGSHTFKLRWRTDAAGNTSYSHERRLAVLYWYVT</sequence>